<organism evidence="4 5">
    <name type="scientific">Pseudomonas eucalypticola</name>
    <dbReference type="NCBI Taxonomy" id="2599595"/>
    <lineage>
        <taxon>Bacteria</taxon>
        <taxon>Pseudomonadati</taxon>
        <taxon>Pseudomonadota</taxon>
        <taxon>Gammaproteobacteria</taxon>
        <taxon>Pseudomonadales</taxon>
        <taxon>Pseudomonadaceae</taxon>
        <taxon>Pseudomonas</taxon>
    </lineage>
</organism>
<dbReference type="GO" id="GO:0015833">
    <property type="term" value="P:peptide transport"/>
    <property type="evidence" value="ECO:0007669"/>
    <property type="project" value="UniProtKB-KW"/>
</dbReference>
<dbReference type="InterPro" id="IPR030678">
    <property type="entry name" value="Peptide/Ni-bd"/>
</dbReference>
<gene>
    <name evidence="4" type="ORF">HWQ56_18220</name>
</gene>
<dbReference type="PIRSF" id="PIRSF002741">
    <property type="entry name" value="MppA"/>
    <property type="match status" value="1"/>
</dbReference>
<dbReference type="RefSeq" id="WP_176571387.1">
    <property type="nucleotide sequence ID" value="NZ_CP056030.1"/>
</dbReference>
<dbReference type="GO" id="GO:0015031">
    <property type="term" value="P:protein transport"/>
    <property type="evidence" value="ECO:0007669"/>
    <property type="project" value="UniProtKB-KW"/>
</dbReference>
<name>A0A7D5HHU1_9PSED</name>
<dbReference type="SUPFAM" id="SSF53850">
    <property type="entry name" value="Periplasmic binding protein-like II"/>
    <property type="match status" value="1"/>
</dbReference>
<keyword evidence="1" id="KW-0571">Peptide transport</keyword>
<feature type="domain" description="Solute-binding protein family 5" evidence="3">
    <location>
        <begin position="50"/>
        <end position="357"/>
    </location>
</feature>
<evidence type="ECO:0000259" key="3">
    <source>
        <dbReference type="Pfam" id="PF00496"/>
    </source>
</evidence>
<dbReference type="Proteomes" id="UP000509568">
    <property type="component" value="Chromosome"/>
</dbReference>
<dbReference type="KEGG" id="pez:HWQ56_18220"/>
<dbReference type="GO" id="GO:0030288">
    <property type="term" value="C:outer membrane-bounded periplasmic space"/>
    <property type="evidence" value="ECO:0007669"/>
    <property type="project" value="UniProtKB-ARBA"/>
</dbReference>
<dbReference type="InterPro" id="IPR000914">
    <property type="entry name" value="SBP_5_dom"/>
</dbReference>
<dbReference type="InterPro" id="IPR039424">
    <property type="entry name" value="SBP_5"/>
</dbReference>
<evidence type="ECO:0000313" key="5">
    <source>
        <dbReference type="Proteomes" id="UP000509568"/>
    </source>
</evidence>
<evidence type="ECO:0000256" key="1">
    <source>
        <dbReference type="ARBA" id="ARBA00022856"/>
    </source>
</evidence>
<protein>
    <recommendedName>
        <fullName evidence="3">Solute-binding protein family 5 domain-containing protein</fullName>
    </recommendedName>
</protein>
<accession>A0A7D5HHU1</accession>
<dbReference type="EMBL" id="CP056030">
    <property type="protein sequence ID" value="QKZ05626.1"/>
    <property type="molecule type" value="Genomic_DNA"/>
</dbReference>
<evidence type="ECO:0000313" key="4">
    <source>
        <dbReference type="EMBL" id="QKZ05626.1"/>
    </source>
</evidence>
<keyword evidence="2" id="KW-0653">Protein transport</keyword>
<proteinExistence type="predicted"/>
<dbReference type="AlphaFoldDB" id="A0A7D5HHU1"/>
<dbReference type="PANTHER" id="PTHR30290">
    <property type="entry name" value="PERIPLASMIC BINDING COMPONENT OF ABC TRANSPORTER"/>
    <property type="match status" value="1"/>
</dbReference>
<sequence>MSARSAPETLTIALEKVDFFPPHRVTDDTSILTLKNLVMEPLCRWQNGQVAPGLLGSWQVSADGRQWRFKIRPGARFHDGVACRAEHILAFIEGILQSTDTFGMPWAYARYLSEVRFSALGDTTLGMQCETPVADILEIFSEFFICRFDEQQAPVLGTGPYRVTAFTAGQQACLQRVAAGEGPRYLVLRACADAQARHEWLTTGDVDVATHLERCERPLDFRAPWTWLRQLNTLSVMQYLNAADGLFQHPLARLAVNHAVNAQAIIDDLFQGLGQPAATVVSPWHNGFVEAGIAPISHDPAKARALLDQVGGNAEIVLRSPEYMPEKALQITEQVLHALQAVGLRGRIEVQTDRPEYARQIGRKQMGDVAIFDSSPHSTFRVLNDKISSQVRGSWWQGYHDPALEPLILKANQCLDARLRAQAYGQCLRRLNHNPPWLYLFHPVVVAGVRPGLAGLALGAKGDLLIHP</sequence>
<dbReference type="GO" id="GO:0043190">
    <property type="term" value="C:ATP-binding cassette (ABC) transporter complex"/>
    <property type="evidence" value="ECO:0007669"/>
    <property type="project" value="InterPro"/>
</dbReference>
<evidence type="ECO:0000256" key="2">
    <source>
        <dbReference type="ARBA" id="ARBA00022927"/>
    </source>
</evidence>
<dbReference type="Gene3D" id="3.90.76.10">
    <property type="entry name" value="Dipeptide-binding Protein, Domain 1"/>
    <property type="match status" value="1"/>
</dbReference>
<dbReference type="Gene3D" id="3.40.190.10">
    <property type="entry name" value="Periplasmic binding protein-like II"/>
    <property type="match status" value="1"/>
</dbReference>
<dbReference type="Pfam" id="PF00496">
    <property type="entry name" value="SBP_bac_5"/>
    <property type="match status" value="1"/>
</dbReference>
<keyword evidence="2" id="KW-0813">Transport</keyword>
<dbReference type="PANTHER" id="PTHR30290:SF65">
    <property type="entry name" value="MONOACYL PHOSPHATIDYLINOSITOL TETRAMANNOSIDE-BINDING PROTEIN LPQW-RELATED"/>
    <property type="match status" value="1"/>
</dbReference>
<keyword evidence="5" id="KW-1185">Reference proteome</keyword>
<dbReference type="GO" id="GO:1904680">
    <property type="term" value="F:peptide transmembrane transporter activity"/>
    <property type="evidence" value="ECO:0007669"/>
    <property type="project" value="TreeGrafter"/>
</dbReference>
<reference evidence="4 5" key="1">
    <citation type="submission" date="2020-06" db="EMBL/GenBank/DDBJ databases">
        <title>Pseudomonas eucalypticola sp. nov., an endophyte of Eucalyptus dunnii leaves with biocontrol ability of eucalyptus leaf blight.</title>
        <authorList>
            <person name="Liu Y."/>
            <person name="Song Z."/>
            <person name="Zeng H."/>
            <person name="Lu M."/>
            <person name="Wang X."/>
            <person name="Lian X."/>
            <person name="Zhang Q."/>
        </authorList>
    </citation>
    <scope>NUCLEOTIDE SEQUENCE [LARGE SCALE GENOMIC DNA]</scope>
    <source>
        <strain evidence="4 5">NP-1</strain>
    </source>
</reference>
<dbReference type="Gene3D" id="3.10.105.10">
    <property type="entry name" value="Dipeptide-binding Protein, Domain 3"/>
    <property type="match status" value="1"/>
</dbReference>